<dbReference type="PATRIC" id="fig|717774.3.peg.208"/>
<name>F2JWC1_MARM1</name>
<protein>
    <submittedName>
        <fullName evidence="1">Uncharacterized protein</fullName>
    </submittedName>
</protein>
<dbReference type="Proteomes" id="UP000001062">
    <property type="component" value="Chromosome"/>
</dbReference>
<evidence type="ECO:0000313" key="2">
    <source>
        <dbReference type="Proteomes" id="UP000001062"/>
    </source>
</evidence>
<dbReference type="HOGENOM" id="CLU_1538261_0_0_6"/>
<dbReference type="STRING" id="717774.Marme_0205"/>
<accession>F2JWC1</accession>
<dbReference type="AlphaFoldDB" id="F2JWC1"/>
<dbReference type="RefSeq" id="WP_013659416.1">
    <property type="nucleotide sequence ID" value="NC_015276.1"/>
</dbReference>
<proteinExistence type="predicted"/>
<dbReference type="EMBL" id="CP002583">
    <property type="protein sequence ID" value="ADZ89509.1"/>
    <property type="molecule type" value="Genomic_DNA"/>
</dbReference>
<dbReference type="KEGG" id="mme:Marme_0205"/>
<reference evidence="1 2" key="1">
    <citation type="journal article" date="2012" name="Stand. Genomic Sci.">
        <title>Complete genome sequence of the melanogenic marine bacterium Marinomonas mediterranea type strain (MMB-1(T)).</title>
        <authorList>
            <person name="Lucas-Elio P."/>
            <person name="Goodwin L."/>
            <person name="Woyke T."/>
            <person name="Pitluck S."/>
            <person name="Nolan M."/>
            <person name="Kyrpides N.C."/>
            <person name="Detter J.C."/>
            <person name="Copeland A."/>
            <person name="Teshima H."/>
            <person name="Bruce D."/>
            <person name="Detter C."/>
            <person name="Tapia R."/>
            <person name="Han S."/>
            <person name="Land M.L."/>
            <person name="Ivanova N."/>
            <person name="Mikhailova N."/>
            <person name="Johnston A.W."/>
            <person name="Sanchez-Amat A."/>
        </authorList>
    </citation>
    <scope>NUCLEOTIDE SEQUENCE [LARGE SCALE GENOMIC DNA]</scope>
    <source>
        <strain evidence="2">ATCC 700492 / JCM 21426 / NBRC 103028 / MMB-1</strain>
    </source>
</reference>
<keyword evidence="2" id="KW-1185">Reference proteome</keyword>
<evidence type="ECO:0000313" key="1">
    <source>
        <dbReference type="EMBL" id="ADZ89509.1"/>
    </source>
</evidence>
<gene>
    <name evidence="1" type="ordered locus">Marme_0205</name>
</gene>
<sequence precursor="true">MQHHNSYKVLLLLSMYFFGECALADESAVQSKLFMSDAIVRFEQAKQGLSNRAEYCFEQEEQNTVSLNDEWFLAQAENTQQTILFALSIKAMDRCMSDARSAFTLAVFNVAVESGDTEKLEAWYELRRIESFAVPTNLAKKETVELLSSLDQKALLRLSKHPELSKPFRIQNFP</sequence>
<organism evidence="1 2">
    <name type="scientific">Marinomonas mediterranea (strain ATCC 700492 / JCM 21426 / NBRC 103028 / MMB-1)</name>
    <dbReference type="NCBI Taxonomy" id="717774"/>
    <lineage>
        <taxon>Bacteria</taxon>
        <taxon>Pseudomonadati</taxon>
        <taxon>Pseudomonadota</taxon>
        <taxon>Gammaproteobacteria</taxon>
        <taxon>Oceanospirillales</taxon>
        <taxon>Oceanospirillaceae</taxon>
        <taxon>Marinomonas</taxon>
    </lineage>
</organism>